<name>A0A8J8FH83_9BACT</name>
<sequence>MKKITVKPIALLLLCSCMGVLANKAHAQKLVFVFGHGAYNKPADAQLNNAYTAGIGAEAGLGIGWKKTFIVGTVGYNSFGAAGNNSAGALTVVPFKAGIRQYIIGKLVYLHGDMGIANIKNKYTDATQKFTADAGAGVKLGPLEIQMDYEGFTRSNPAGFASWVGIKAGLAIGL</sequence>
<proteinExistence type="predicted"/>
<comment type="caution">
    <text evidence="2">The sequence shown here is derived from an EMBL/GenBank/DDBJ whole genome shotgun (WGS) entry which is preliminary data.</text>
</comment>
<evidence type="ECO:0000256" key="1">
    <source>
        <dbReference type="SAM" id="SignalP"/>
    </source>
</evidence>
<dbReference type="EMBL" id="WHPF01000012">
    <property type="protein sequence ID" value="NNV57008.1"/>
    <property type="molecule type" value="Genomic_DNA"/>
</dbReference>
<feature type="chain" id="PRO_5035312356" description="Outer membrane protein beta-barrel domain-containing protein" evidence="1">
    <location>
        <begin position="28"/>
        <end position="174"/>
    </location>
</feature>
<reference evidence="2" key="1">
    <citation type="submission" date="2019-10" db="EMBL/GenBank/DDBJ databases">
        <title>Draft genome sequence of Panacibacter sp. KCS-6.</title>
        <authorList>
            <person name="Yim K.J."/>
        </authorList>
    </citation>
    <scope>NUCLEOTIDE SEQUENCE</scope>
    <source>
        <strain evidence="2">KCS-6</strain>
    </source>
</reference>
<evidence type="ECO:0000313" key="2">
    <source>
        <dbReference type="EMBL" id="NNV57008.1"/>
    </source>
</evidence>
<dbReference type="AlphaFoldDB" id="A0A8J8FH83"/>
<protein>
    <recommendedName>
        <fullName evidence="4">Outer membrane protein beta-barrel domain-containing protein</fullName>
    </recommendedName>
</protein>
<feature type="signal peptide" evidence="1">
    <location>
        <begin position="1"/>
        <end position="27"/>
    </location>
</feature>
<accession>A0A8J8FH83</accession>
<evidence type="ECO:0008006" key="4">
    <source>
        <dbReference type="Google" id="ProtNLM"/>
    </source>
</evidence>
<dbReference type="RefSeq" id="WP_171608955.1">
    <property type="nucleotide sequence ID" value="NZ_WHPF01000012.1"/>
</dbReference>
<keyword evidence="3" id="KW-1185">Reference proteome</keyword>
<evidence type="ECO:0000313" key="3">
    <source>
        <dbReference type="Proteomes" id="UP000598971"/>
    </source>
</evidence>
<keyword evidence="1" id="KW-0732">Signal</keyword>
<organism evidence="2 3">
    <name type="scientific">Limnovirga soli</name>
    <dbReference type="NCBI Taxonomy" id="2656915"/>
    <lineage>
        <taxon>Bacteria</taxon>
        <taxon>Pseudomonadati</taxon>
        <taxon>Bacteroidota</taxon>
        <taxon>Chitinophagia</taxon>
        <taxon>Chitinophagales</taxon>
        <taxon>Chitinophagaceae</taxon>
        <taxon>Limnovirga</taxon>
    </lineage>
</organism>
<gene>
    <name evidence="2" type="ORF">GD597_16160</name>
</gene>
<dbReference type="Proteomes" id="UP000598971">
    <property type="component" value="Unassembled WGS sequence"/>
</dbReference>